<evidence type="ECO:0000313" key="12">
    <source>
        <dbReference type="Proteomes" id="UP000191116"/>
    </source>
</evidence>
<keyword evidence="6" id="KW-0862">Zinc</keyword>
<dbReference type="PANTHER" id="PTHR21666:SF292">
    <property type="entry name" value="MUREIN DD-ENDOPEPTIDASE MEPM"/>
    <property type="match status" value="1"/>
</dbReference>
<dbReference type="InterPro" id="IPR007340">
    <property type="entry name" value="LysM_Opacity-associatedA"/>
</dbReference>
<dbReference type="EC" id="3.4.24.-" evidence="11"/>
<reference evidence="11 12" key="1">
    <citation type="submission" date="2017-02" db="EMBL/GenBank/DDBJ databases">
        <authorList>
            <person name="Peterson S.W."/>
        </authorList>
    </citation>
    <scope>NUCLEOTIDE SEQUENCE [LARGE SCALE GENOMIC DNA]</scope>
    <source>
        <strain evidence="11 12">CECT 9189</strain>
    </source>
</reference>
<name>A0A1T4KRC2_9GAMM</name>
<sequence length="453" mass="50512">MKYYIAAVTSLKVLPLQHKIALFSTTVLMVAAIAWQPAKHTIHIPTFKKPAPIAVPINLTTSEESESDSEPMGVSLDQNDPQFQAPKDEIEQQLVQAHAETESKHRVVSGETLGVIFSQYGLPISDMYRLIDANKSVQQLRVGQTLEWEVDTDGKLTSLSIIRSKKITDTYTLSKKGYIYKEVAQKGVIKPVTLTGRVSGSFYNSARDAGLTPTQIGNVVKALQWKMNLGRDARKGDSFGVVLDREFIDGKAVGKGKINAFYYKSQRRGHSMFIARGEDDQFYDQDARSLNRGFKRIPTLKSYRISSSFNSNRLHPITKRRSPHNGTDFAVPIGTTILAAGDGVVVKSRYHPLAGNYIVIKHGREYMTRYLHLSKRQVKVGDKVKMGQRIAKSGNTGRSTGPHLHFELIKSGRPVNAMKVPLPQAEPLRGSTRTQFLRDVKAYKKQLSAKMPS</sequence>
<dbReference type="GO" id="GO:0004222">
    <property type="term" value="F:metalloendopeptidase activity"/>
    <property type="evidence" value="ECO:0007669"/>
    <property type="project" value="TreeGrafter"/>
</dbReference>
<comment type="pathway">
    <text evidence="8">Cell wall degradation; peptidoglycan degradation.</text>
</comment>
<dbReference type="OrthoDB" id="9805070at2"/>
<evidence type="ECO:0000256" key="2">
    <source>
        <dbReference type="ARBA" id="ARBA00004196"/>
    </source>
</evidence>
<evidence type="ECO:0000313" key="11">
    <source>
        <dbReference type="EMBL" id="SJZ44971.1"/>
    </source>
</evidence>
<dbReference type="AlphaFoldDB" id="A0A1T4KRC2"/>
<keyword evidence="3" id="KW-0645">Protease</keyword>
<keyword evidence="9" id="KW-0472">Membrane</keyword>
<evidence type="ECO:0000256" key="4">
    <source>
        <dbReference type="ARBA" id="ARBA00022723"/>
    </source>
</evidence>
<dbReference type="GO" id="GO:0046872">
    <property type="term" value="F:metal ion binding"/>
    <property type="evidence" value="ECO:0007669"/>
    <property type="project" value="UniProtKB-KW"/>
</dbReference>
<accession>A0A1T4KRC2</accession>
<keyword evidence="9" id="KW-1133">Transmembrane helix</keyword>
<dbReference type="PANTHER" id="PTHR21666">
    <property type="entry name" value="PEPTIDASE-RELATED"/>
    <property type="match status" value="1"/>
</dbReference>
<dbReference type="CDD" id="cd00118">
    <property type="entry name" value="LysM"/>
    <property type="match status" value="1"/>
</dbReference>
<dbReference type="RefSeq" id="WP_080173040.1">
    <property type="nucleotide sequence ID" value="NZ_AP024854.1"/>
</dbReference>
<evidence type="ECO:0000256" key="5">
    <source>
        <dbReference type="ARBA" id="ARBA00022801"/>
    </source>
</evidence>
<dbReference type="NCBIfam" id="NF008652">
    <property type="entry name" value="PRK11649.1"/>
    <property type="match status" value="1"/>
</dbReference>
<evidence type="ECO:0000259" key="10">
    <source>
        <dbReference type="PROSITE" id="PS51782"/>
    </source>
</evidence>
<proteinExistence type="predicted"/>
<dbReference type="Gene3D" id="2.70.70.10">
    <property type="entry name" value="Glucose Permease (Domain IIA)"/>
    <property type="match status" value="1"/>
</dbReference>
<feature type="transmembrane region" description="Helical" evidence="9">
    <location>
        <begin position="20"/>
        <end position="38"/>
    </location>
</feature>
<evidence type="ECO:0000256" key="6">
    <source>
        <dbReference type="ARBA" id="ARBA00022833"/>
    </source>
</evidence>
<dbReference type="CDD" id="cd12797">
    <property type="entry name" value="M23_peptidase"/>
    <property type="match status" value="1"/>
</dbReference>
<protein>
    <submittedName>
        <fullName evidence="11">Murein DD-endopeptidase MepM</fullName>
        <ecNumber evidence="11">3.4.24.-</ecNumber>
    </submittedName>
</protein>
<dbReference type="GO" id="GO:0006508">
    <property type="term" value="P:proteolysis"/>
    <property type="evidence" value="ECO:0007669"/>
    <property type="project" value="UniProtKB-KW"/>
</dbReference>
<dbReference type="Proteomes" id="UP000191116">
    <property type="component" value="Unassembled WGS sequence"/>
</dbReference>
<evidence type="ECO:0000256" key="1">
    <source>
        <dbReference type="ARBA" id="ARBA00001947"/>
    </source>
</evidence>
<dbReference type="SUPFAM" id="SSF51261">
    <property type="entry name" value="Duplicated hybrid motif"/>
    <property type="match status" value="1"/>
</dbReference>
<dbReference type="InterPro" id="IPR018392">
    <property type="entry name" value="LysM"/>
</dbReference>
<comment type="cofactor">
    <cofactor evidence="1">
        <name>Zn(2+)</name>
        <dbReference type="ChEBI" id="CHEBI:29105"/>
    </cofactor>
</comment>
<dbReference type="Gene3D" id="3.10.450.350">
    <property type="match status" value="2"/>
</dbReference>
<dbReference type="InterPro" id="IPR016047">
    <property type="entry name" value="M23ase_b-sheet_dom"/>
</dbReference>
<keyword evidence="9" id="KW-0812">Transmembrane</keyword>
<dbReference type="GO" id="GO:0042834">
    <property type="term" value="F:peptidoglycan binding"/>
    <property type="evidence" value="ECO:0007669"/>
    <property type="project" value="InterPro"/>
</dbReference>
<evidence type="ECO:0000256" key="8">
    <source>
        <dbReference type="ARBA" id="ARBA00060568"/>
    </source>
</evidence>
<organism evidence="11 12">
    <name type="scientific">Photobacterium toruni</name>
    <dbReference type="NCBI Taxonomy" id="1935446"/>
    <lineage>
        <taxon>Bacteria</taxon>
        <taxon>Pseudomonadati</taxon>
        <taxon>Pseudomonadota</taxon>
        <taxon>Gammaproteobacteria</taxon>
        <taxon>Vibrionales</taxon>
        <taxon>Vibrionaceae</taxon>
        <taxon>Photobacterium</taxon>
    </lineage>
</organism>
<comment type="subcellular location">
    <subcellularLocation>
        <location evidence="2">Cell envelope</location>
    </subcellularLocation>
</comment>
<gene>
    <name evidence="11" type="primary">mepM_1</name>
    <name evidence="11" type="ORF">CZ814_00236</name>
</gene>
<evidence type="ECO:0000256" key="7">
    <source>
        <dbReference type="ARBA" id="ARBA00023049"/>
    </source>
</evidence>
<dbReference type="InterPro" id="IPR011055">
    <property type="entry name" value="Dup_hybrid_motif"/>
</dbReference>
<dbReference type="PROSITE" id="PS51782">
    <property type="entry name" value="LYSM"/>
    <property type="match status" value="1"/>
</dbReference>
<evidence type="ECO:0000256" key="9">
    <source>
        <dbReference type="SAM" id="Phobius"/>
    </source>
</evidence>
<dbReference type="Pfam" id="PF01551">
    <property type="entry name" value="Peptidase_M23"/>
    <property type="match status" value="1"/>
</dbReference>
<keyword evidence="7" id="KW-0482">Metalloprotease</keyword>
<dbReference type="InterPro" id="IPR045834">
    <property type="entry name" value="Csd3_N2"/>
</dbReference>
<dbReference type="InterPro" id="IPR050570">
    <property type="entry name" value="Cell_wall_metabolism_enzyme"/>
</dbReference>
<keyword evidence="4" id="KW-0479">Metal-binding</keyword>
<dbReference type="EMBL" id="FUWP01000001">
    <property type="protein sequence ID" value="SJZ44971.1"/>
    <property type="molecule type" value="Genomic_DNA"/>
</dbReference>
<dbReference type="GO" id="GO:0030313">
    <property type="term" value="C:cell envelope"/>
    <property type="evidence" value="ECO:0007669"/>
    <property type="project" value="UniProtKB-SubCell"/>
</dbReference>
<dbReference type="FunFam" id="2.70.70.10:FF:000002">
    <property type="entry name" value="Murein DD-endopeptidase MepM"/>
    <property type="match status" value="1"/>
</dbReference>
<keyword evidence="5 11" id="KW-0378">Hydrolase</keyword>
<dbReference type="Pfam" id="PF19425">
    <property type="entry name" value="Csd3_N2"/>
    <property type="match status" value="1"/>
</dbReference>
<feature type="domain" description="LysM" evidence="10">
    <location>
        <begin position="103"/>
        <end position="148"/>
    </location>
</feature>
<evidence type="ECO:0000256" key="3">
    <source>
        <dbReference type="ARBA" id="ARBA00022670"/>
    </source>
</evidence>
<dbReference type="Pfam" id="PF04225">
    <property type="entry name" value="LysM_OapA"/>
    <property type="match status" value="1"/>
</dbReference>